<evidence type="ECO:0000313" key="3">
    <source>
        <dbReference type="Proteomes" id="UP000272706"/>
    </source>
</evidence>
<reference evidence="2 3" key="1">
    <citation type="submission" date="2018-09" db="EMBL/GenBank/DDBJ databases">
        <title>Mesorhizobium carmichaelinearum sp. nov. isolated from Carmichaelinea spp. root nodules in New Zealand.</title>
        <authorList>
            <person name="De Meyer S.E."/>
        </authorList>
    </citation>
    <scope>NUCLEOTIDE SEQUENCE [LARGE SCALE GENOMIC DNA]</scope>
    <source>
        <strain evidence="2 3">ICMP19557</strain>
    </source>
</reference>
<organism evidence="2 3">
    <name type="scientific">Mesorhizobium waimense</name>
    <dbReference type="NCBI Taxonomy" id="1300307"/>
    <lineage>
        <taxon>Bacteria</taxon>
        <taxon>Pseudomonadati</taxon>
        <taxon>Pseudomonadota</taxon>
        <taxon>Alphaproteobacteria</taxon>
        <taxon>Hyphomicrobiales</taxon>
        <taxon>Phyllobacteriaceae</taxon>
        <taxon>Mesorhizobium</taxon>
    </lineage>
</organism>
<proteinExistence type="predicted"/>
<evidence type="ECO:0000256" key="1">
    <source>
        <dbReference type="SAM" id="MobiDB-lite"/>
    </source>
</evidence>
<comment type="caution">
    <text evidence="2">The sequence shown here is derived from an EMBL/GenBank/DDBJ whole genome shotgun (WGS) entry which is preliminary data.</text>
</comment>
<dbReference type="EMBL" id="QZWZ01000128">
    <property type="protein sequence ID" value="RJT20791.1"/>
    <property type="molecule type" value="Genomic_DNA"/>
</dbReference>
<dbReference type="Proteomes" id="UP000272706">
    <property type="component" value="Unassembled WGS sequence"/>
</dbReference>
<feature type="region of interest" description="Disordered" evidence="1">
    <location>
        <begin position="1"/>
        <end position="25"/>
    </location>
</feature>
<accession>A0A3A5JMT0</accession>
<dbReference type="AlphaFoldDB" id="A0A3A5JMT0"/>
<name>A0A3A5JMT0_9HYPH</name>
<evidence type="ECO:0000313" key="2">
    <source>
        <dbReference type="EMBL" id="RJT20791.1"/>
    </source>
</evidence>
<gene>
    <name evidence="2" type="ORF">D3227_40010</name>
</gene>
<keyword evidence="3" id="KW-1185">Reference proteome</keyword>
<sequence length="67" mass="7365">MGVPRIENLPEFPHQGSILGKRSGQKGGDAQVLAFKSTACIARQLFAPPDQRFACAQQLEWRFGPNP</sequence>
<protein>
    <submittedName>
        <fullName evidence="2">Uncharacterized protein</fullName>
    </submittedName>
</protein>